<organism evidence="3 4">
    <name type="scientific">Trichosporon asahii var. asahii (strain ATCC 90039 / CBS 2479 / JCM 2466 / KCTC 7840 / NBRC 103889/ NCYC 2677 / UAMH 7654)</name>
    <name type="common">Yeast</name>
    <dbReference type="NCBI Taxonomy" id="1186058"/>
    <lineage>
        <taxon>Eukaryota</taxon>
        <taxon>Fungi</taxon>
        <taxon>Dikarya</taxon>
        <taxon>Basidiomycota</taxon>
        <taxon>Agaricomycotina</taxon>
        <taxon>Tremellomycetes</taxon>
        <taxon>Trichosporonales</taxon>
        <taxon>Trichosporonaceae</taxon>
        <taxon>Trichosporon</taxon>
    </lineage>
</organism>
<gene>
    <name evidence="3" type="ORF">A1Q1_07564</name>
</gene>
<feature type="transmembrane region" description="Helical" evidence="2">
    <location>
        <begin position="30"/>
        <end position="54"/>
    </location>
</feature>
<dbReference type="GeneID" id="25991076"/>
<dbReference type="Proteomes" id="UP000002748">
    <property type="component" value="Unassembled WGS sequence"/>
</dbReference>
<keyword evidence="2" id="KW-0472">Membrane</keyword>
<evidence type="ECO:0000313" key="3">
    <source>
        <dbReference type="EMBL" id="EJT51237.1"/>
    </source>
</evidence>
<sequence length="166" mass="18503">MPALPSILSKAVPPGWDEARPHQPSIGDEIAFFFAFFLRAAVFFAFALAFFAALRQVLRFVSWLTGADCEPENVHYHEDHWGRMRACTAQHYAPPPPPNSTSHNGYYAPQRPQYATSPGLPPRSSPSASSPPPPPPYQARDPRVEYNRYHALDPAPVQDYGATRSK</sequence>
<feature type="compositionally biased region" description="Basic and acidic residues" evidence="1">
    <location>
        <begin position="140"/>
        <end position="151"/>
    </location>
</feature>
<evidence type="ECO:0000256" key="1">
    <source>
        <dbReference type="SAM" id="MobiDB-lite"/>
    </source>
</evidence>
<keyword evidence="2" id="KW-0812">Transmembrane</keyword>
<evidence type="ECO:0000313" key="4">
    <source>
        <dbReference type="Proteomes" id="UP000002748"/>
    </source>
</evidence>
<protein>
    <submittedName>
        <fullName evidence="3">Uncharacterized protein</fullName>
    </submittedName>
</protein>
<proteinExistence type="predicted"/>
<accession>J6F7B8</accession>
<evidence type="ECO:0000256" key="2">
    <source>
        <dbReference type="SAM" id="Phobius"/>
    </source>
</evidence>
<dbReference type="EMBL" id="ALBS01000068">
    <property type="protein sequence ID" value="EJT51237.1"/>
    <property type="molecule type" value="Genomic_DNA"/>
</dbReference>
<dbReference type="KEGG" id="tasa:A1Q1_07564"/>
<comment type="caution">
    <text evidence="3">The sequence shown here is derived from an EMBL/GenBank/DDBJ whole genome shotgun (WGS) entry which is preliminary data.</text>
</comment>
<keyword evidence="2" id="KW-1133">Transmembrane helix</keyword>
<dbReference type="VEuPathDB" id="FungiDB:A1Q1_07564"/>
<dbReference type="HOGENOM" id="CLU_1603919_0_0_1"/>
<reference evidence="3 4" key="1">
    <citation type="journal article" date="2012" name="Eukaryot. Cell">
        <title>Draft genome sequence of CBS 2479, the standard type strain of Trichosporon asahii.</title>
        <authorList>
            <person name="Yang R.Y."/>
            <person name="Li H.T."/>
            <person name="Zhu H."/>
            <person name="Zhou G.P."/>
            <person name="Wang M."/>
            <person name="Wang L."/>
        </authorList>
    </citation>
    <scope>NUCLEOTIDE SEQUENCE [LARGE SCALE GENOMIC DNA]</scope>
    <source>
        <strain evidence="4">ATCC 90039 / CBS 2479 / JCM 2466 / KCTC 7840 / NCYC 2677 / UAMH 7654</strain>
    </source>
</reference>
<dbReference type="RefSeq" id="XP_014182434.1">
    <property type="nucleotide sequence ID" value="XM_014326959.1"/>
</dbReference>
<feature type="compositionally biased region" description="Pro residues" evidence="1">
    <location>
        <begin position="119"/>
        <end position="137"/>
    </location>
</feature>
<feature type="region of interest" description="Disordered" evidence="1">
    <location>
        <begin position="89"/>
        <end position="166"/>
    </location>
</feature>
<name>J6F7B8_TRIAS</name>
<dbReference type="AlphaFoldDB" id="J6F7B8"/>